<dbReference type="PANTHER" id="PTHR47331">
    <property type="entry name" value="PHD-TYPE DOMAIN-CONTAINING PROTEIN"/>
    <property type="match status" value="1"/>
</dbReference>
<dbReference type="Pfam" id="PF17921">
    <property type="entry name" value="Integrase_H2C2"/>
    <property type="match status" value="1"/>
</dbReference>
<dbReference type="GO" id="GO:0015074">
    <property type="term" value="P:DNA integration"/>
    <property type="evidence" value="ECO:0007669"/>
    <property type="project" value="InterPro"/>
</dbReference>
<dbReference type="GeneID" id="122146531"/>
<sequence length="392" mass="44752">MNAPIPYEAKHPVILPNNHHVTQLIIRHYHLRLGNAGPERVLTEIRQSFWILKGRAVITQTLKSCLQCRKLRARPQAQQMADLPDSRVTPCEPPFTRVGIDYFGPFLIKKARSEQKRYGCLFTCLTTRAIHLEVAHTLDTDSFINALQRFIARRGPPSEIRSDNGTNFVGGLRELRKAISEWNQQKISDYLLQNNVKWIFNPPAASHMGGVWERQIRTVCSILNTVLLQQAPDDEGLTTLFCCVESIVNGRPITKLSDDPSDPLPLTPNHLMLLRSGPTLPPGAFVKQDVYRRRWCQVQYLANIFLSRWIKEYLPALQQRQKWLQPKRNLQVGDLVIILHENAPRNHWPLGLITRVYPGTDGLVRTVEVKTQAGVFSRPVDKICLLEASFIS</sequence>
<dbReference type="InterPro" id="IPR041588">
    <property type="entry name" value="Integrase_H2C2"/>
</dbReference>
<dbReference type="AlphaFoldDB" id="A0A9Q9YK43"/>
<evidence type="ECO:0000259" key="1">
    <source>
        <dbReference type="PROSITE" id="PS50994"/>
    </source>
</evidence>
<dbReference type="PROSITE" id="PS50994">
    <property type="entry name" value="INTEGRASE"/>
    <property type="match status" value="1"/>
</dbReference>
<reference evidence="2" key="1">
    <citation type="submission" date="2025-08" db="UniProtKB">
        <authorList>
            <consortium name="RefSeq"/>
        </authorList>
    </citation>
    <scope>IDENTIFICATION</scope>
    <source>
        <tissue evidence="2">Muscle</tissue>
    </source>
</reference>
<proteinExistence type="predicted"/>
<dbReference type="InterPro" id="IPR040676">
    <property type="entry name" value="DUF5641"/>
</dbReference>
<dbReference type="OrthoDB" id="8046937at2759"/>
<protein>
    <submittedName>
        <fullName evidence="2">Uncharacterized protein LOC122146531</fullName>
    </submittedName>
</protein>
<dbReference type="RefSeq" id="XP_042621687.1">
    <property type="nucleotide sequence ID" value="XM_042765753.1"/>
</dbReference>
<accession>A0A9Q9YK43</accession>
<dbReference type="InterPro" id="IPR001584">
    <property type="entry name" value="Integrase_cat-core"/>
</dbReference>
<dbReference type="KEGG" id="ccar:122146531"/>
<gene>
    <name evidence="2" type="primary">LOC122146531</name>
</gene>
<name>A0A9Q9YK43_CYPCA</name>
<dbReference type="Pfam" id="PF18701">
    <property type="entry name" value="DUF5641"/>
    <property type="match status" value="1"/>
</dbReference>
<feature type="domain" description="Integrase catalytic" evidence="1">
    <location>
        <begin position="89"/>
        <end position="276"/>
    </location>
</feature>
<organism evidence="2">
    <name type="scientific">Cyprinus carpio</name>
    <name type="common">Common carp</name>
    <dbReference type="NCBI Taxonomy" id="7962"/>
    <lineage>
        <taxon>Eukaryota</taxon>
        <taxon>Metazoa</taxon>
        <taxon>Chordata</taxon>
        <taxon>Craniata</taxon>
        <taxon>Vertebrata</taxon>
        <taxon>Euteleostomi</taxon>
        <taxon>Actinopterygii</taxon>
        <taxon>Neopterygii</taxon>
        <taxon>Teleostei</taxon>
        <taxon>Ostariophysi</taxon>
        <taxon>Cypriniformes</taxon>
        <taxon>Cyprinidae</taxon>
        <taxon>Cyprininae</taxon>
        <taxon>Cyprinus</taxon>
    </lineage>
</organism>
<evidence type="ECO:0000313" key="2">
    <source>
        <dbReference type="RefSeq" id="XP_042621687.1"/>
    </source>
</evidence>
<dbReference type="PANTHER" id="PTHR47331:SF1">
    <property type="entry name" value="GAG-LIKE PROTEIN"/>
    <property type="match status" value="1"/>
</dbReference>
<dbReference type="Proteomes" id="UP001155660">
    <property type="component" value="Chromosome A10"/>
</dbReference>